<accession>A0A919UN59</accession>
<keyword evidence="2 5" id="KW-0808">Transferase</keyword>
<evidence type="ECO:0000256" key="1">
    <source>
        <dbReference type="ARBA" id="ARBA00022676"/>
    </source>
</evidence>
<evidence type="ECO:0000313" key="5">
    <source>
        <dbReference type="EMBL" id="GIH24003.1"/>
    </source>
</evidence>
<dbReference type="Gene3D" id="3.40.50.2000">
    <property type="entry name" value="Glycogen Phosphorylase B"/>
    <property type="match status" value="2"/>
</dbReference>
<keyword evidence="6" id="KW-1185">Reference proteome</keyword>
<evidence type="ECO:0000256" key="2">
    <source>
        <dbReference type="ARBA" id="ARBA00022679"/>
    </source>
</evidence>
<keyword evidence="1" id="KW-0328">Glycosyltransferase</keyword>
<dbReference type="InterPro" id="IPR028098">
    <property type="entry name" value="Glyco_trans_4-like_N"/>
</dbReference>
<name>A0A919UN59_9ACTN</name>
<protein>
    <submittedName>
        <fullName evidence="5">Glycosyl transferase</fullName>
    </submittedName>
</protein>
<dbReference type="AlphaFoldDB" id="A0A919UN59"/>
<gene>
    <name evidence="5" type="ORF">Aph01nite_23130</name>
</gene>
<dbReference type="Proteomes" id="UP000640052">
    <property type="component" value="Unassembled WGS sequence"/>
</dbReference>
<feature type="domain" description="Glycosyltransferase subfamily 4-like N-terminal" evidence="4">
    <location>
        <begin position="15"/>
        <end position="187"/>
    </location>
</feature>
<proteinExistence type="predicted"/>
<organism evidence="5 6">
    <name type="scientific">Acrocarpospora phusangensis</name>
    <dbReference type="NCBI Taxonomy" id="1070424"/>
    <lineage>
        <taxon>Bacteria</taxon>
        <taxon>Bacillati</taxon>
        <taxon>Actinomycetota</taxon>
        <taxon>Actinomycetes</taxon>
        <taxon>Streptosporangiales</taxon>
        <taxon>Streptosporangiaceae</taxon>
        <taxon>Acrocarpospora</taxon>
    </lineage>
</organism>
<dbReference type="PANTHER" id="PTHR12526">
    <property type="entry name" value="GLYCOSYLTRANSFERASE"/>
    <property type="match status" value="1"/>
</dbReference>
<evidence type="ECO:0000259" key="3">
    <source>
        <dbReference type="Pfam" id="PF00534"/>
    </source>
</evidence>
<dbReference type="EMBL" id="BOOA01000014">
    <property type="protein sequence ID" value="GIH24003.1"/>
    <property type="molecule type" value="Genomic_DNA"/>
</dbReference>
<dbReference type="Pfam" id="PF13439">
    <property type="entry name" value="Glyco_transf_4"/>
    <property type="match status" value="1"/>
</dbReference>
<dbReference type="GO" id="GO:0016757">
    <property type="term" value="F:glycosyltransferase activity"/>
    <property type="evidence" value="ECO:0007669"/>
    <property type="project" value="UniProtKB-KW"/>
</dbReference>
<feature type="domain" description="Glycosyl transferase family 1" evidence="3">
    <location>
        <begin position="200"/>
        <end position="358"/>
    </location>
</feature>
<dbReference type="RefSeq" id="WP_239161584.1">
    <property type="nucleotide sequence ID" value="NZ_BOOA01000014.1"/>
</dbReference>
<evidence type="ECO:0000313" key="6">
    <source>
        <dbReference type="Proteomes" id="UP000640052"/>
    </source>
</evidence>
<comment type="caution">
    <text evidence="5">The sequence shown here is derived from an EMBL/GenBank/DDBJ whole genome shotgun (WGS) entry which is preliminary data.</text>
</comment>
<reference evidence="5" key="1">
    <citation type="submission" date="2021-01" db="EMBL/GenBank/DDBJ databases">
        <title>Whole genome shotgun sequence of Acrocarpospora phusangensis NBRC 108782.</title>
        <authorList>
            <person name="Komaki H."/>
            <person name="Tamura T."/>
        </authorList>
    </citation>
    <scope>NUCLEOTIDE SEQUENCE</scope>
    <source>
        <strain evidence="5">NBRC 108782</strain>
    </source>
</reference>
<sequence length="397" mass="41606">MKIAMVPPLAGAGAGGRNVHVTALAAAVAGLGHEVTVYLRGDDAPPAPGVTVARMPDDPAGDIPDISEFSSWLERRFRADRPDVVHSHAWMSGLAALDAAGPLGVPVVHTCHALATVQSRHQDISGDISGDIPGDIPGAPGRIDAEARIGGTAAAVVAACPDEVDELIRMGVPRHRVHVVPCGVDLEHFRPDGRPVYDPRRPRLLSLGRPAPRKGVDTVIGALPYLPGMELVVAGGPPLDGLHRDPEIARLRETAARAGVADRVTFVGEVARRDVPALMRAAAAVVTVPWYEPFGLVALEAMACGAPVIASCVGGQRETVVNNVTGLLVPPRQEVILARAVRKLLGDPVRRAAYGIAGADRARARYGWTRIAAETVSAYTGVLESEPSAGCARWKVV</sequence>
<dbReference type="SUPFAM" id="SSF53756">
    <property type="entry name" value="UDP-Glycosyltransferase/glycogen phosphorylase"/>
    <property type="match status" value="1"/>
</dbReference>
<dbReference type="PANTHER" id="PTHR12526:SF635">
    <property type="entry name" value="GLYCOSYL TRANSFERASE GROUP 1"/>
    <property type="match status" value="1"/>
</dbReference>
<dbReference type="Pfam" id="PF00534">
    <property type="entry name" value="Glycos_transf_1"/>
    <property type="match status" value="1"/>
</dbReference>
<evidence type="ECO:0000259" key="4">
    <source>
        <dbReference type="Pfam" id="PF13439"/>
    </source>
</evidence>
<dbReference type="InterPro" id="IPR001296">
    <property type="entry name" value="Glyco_trans_1"/>
</dbReference>